<name>A0ABD3PHI6_9STRA</name>
<keyword evidence="11" id="KW-1185">Reference proteome</keyword>
<dbReference type="Proteomes" id="UP001516023">
    <property type="component" value="Unassembled WGS sequence"/>
</dbReference>
<dbReference type="NCBIfam" id="TIGR00229">
    <property type="entry name" value="sensory_box"/>
    <property type="match status" value="6"/>
</dbReference>
<dbReference type="Pfam" id="PF13426">
    <property type="entry name" value="PAS_9"/>
    <property type="match status" value="3"/>
</dbReference>
<sequence length="1181" mass="132110">MVPLSLPDCPYSKAQFLEEEVNRLSALNDAIIRASGQSLIVVDGAGFICYSSEDVPKIFGYDKAESLINRNVDVIVEDLNSRLHLGDHSQRKGRGFHTDGGFLQLEIGIAAIRSVTTRGNLAITIKHIARLEENRLSRSLHESAADILDAAFDPAFCTDGAGIITKVNQAAVNEFGWSQKELIGQSIRIIDGAERQACHDSCLRHHFEAGAKEKIKKMREIRARRKDGTEFEADLTLAEIPQREFDERIVCGFIRDLTQEKAARAEIISKQNLLSKIIDASFDALFVINQHGIIQMVNNKSCTALGWSQEEFVGQNIKMIMPEEHASNHDSYLARYLKTGLKNMMGKEREVDARCKDGSKFPCILGLAEVETNDSGDRLFCGFIRSLAHERALERRASAQEQRNLKNAKEILEQRSTILGILDASFHALFVITEEECTIQMVNQKSCDVFGWTKEEFIGQNISMIMTNDVAIHHDQYVRNYMATGIKKMIGKQREVIEKRKDGSTFPAALGLADPQEAGLICGFIRDLTQEKAARAEIISKQNLLSKIIDASFDALFVINQHGIIQMVNDKSCTALGWSQEEFVGQNIKMIMPEEHASNHDSYLARYLKTGLKNMMGKEREVEARCKDGSKFPCILGLAEVEKSDAGDRLFCGFIHSLAHERALERRVTDEEQRNLKNAKEILEQRSTILGILDASFHALFVITEEKCTIQMVNQKSCDVFGWTKEEFIGQNISMIMTNDVAIHHDQYVRNYMATCIKKMIGKQREVIAKRKDGSTFPAALGLADPQAAGLICGFIRDLTQEEAAQEEIIRGQLLTSKIIDASFDALFVIDHRGIIQRVNESSCNVFGWSREEFIGQNIKMIMPAGHAKNHDSYLSRYVETGIKTMFGKEREIEARRRDGSMFPCILGLSEVVTNDTTQFVGFVRDVTMRKLLAEAEREASDSLLFNILPEHIAYRLKADPSHIADQYDNTTILFADIGECLLTISSGHLCLFGFTDRTSKMSPHDVVSMLNDIFSRFDHLCDIYELNKVKTIGDCYMITSIPSNNADHDGCARVCRFALDLLGAVQDFNNTCPQHGPIDFRVGISTGSVVAGVVGIKRFLFDMWGDAVNVAARMEQSGLAGQIQVTRSVVDSAGSDFTFQLRGTLSIKGKGPMDVYMLKFAKPSDKWTENTKQPKGPNPQ</sequence>
<comment type="similarity">
    <text evidence="6">Belongs to the adenylyl cyclase class-4/guanylyl cyclase family.</text>
</comment>
<dbReference type="SMART" id="SM00086">
    <property type="entry name" value="PAC"/>
    <property type="match status" value="4"/>
</dbReference>
<evidence type="ECO:0000256" key="2">
    <source>
        <dbReference type="ARBA" id="ARBA00022741"/>
    </source>
</evidence>
<evidence type="ECO:0000256" key="6">
    <source>
        <dbReference type="RuleBase" id="RU000405"/>
    </source>
</evidence>
<dbReference type="SUPFAM" id="SSF55785">
    <property type="entry name" value="PYP-like sensor domain (PAS domain)"/>
    <property type="match status" value="6"/>
</dbReference>
<evidence type="ECO:0000256" key="4">
    <source>
        <dbReference type="ARBA" id="ARBA00022840"/>
    </source>
</evidence>
<dbReference type="InterPro" id="IPR001054">
    <property type="entry name" value="A/G_cyclase"/>
</dbReference>
<dbReference type="InterPro" id="IPR001610">
    <property type="entry name" value="PAC"/>
</dbReference>
<dbReference type="PANTHER" id="PTHR31600">
    <property type="entry name" value="TINY MACROCYSTS PROTEIN B-RELATED"/>
    <property type="match status" value="1"/>
</dbReference>
<gene>
    <name evidence="10" type="ORF">HJC23_004372</name>
</gene>
<evidence type="ECO:0000313" key="11">
    <source>
        <dbReference type="Proteomes" id="UP001516023"/>
    </source>
</evidence>
<dbReference type="SMART" id="SM00091">
    <property type="entry name" value="PAS"/>
    <property type="match status" value="7"/>
</dbReference>
<feature type="domain" description="PAC" evidence="8">
    <location>
        <begin position="889"/>
        <end position="939"/>
    </location>
</feature>
<evidence type="ECO:0000256" key="3">
    <source>
        <dbReference type="ARBA" id="ARBA00022777"/>
    </source>
</evidence>
<dbReference type="SMART" id="SM00044">
    <property type="entry name" value="CYCc"/>
    <property type="match status" value="1"/>
</dbReference>
<feature type="domain" description="PAS" evidence="7">
    <location>
        <begin position="685"/>
        <end position="740"/>
    </location>
</feature>
<dbReference type="Gene3D" id="3.30.70.1230">
    <property type="entry name" value="Nucleotide cyclase"/>
    <property type="match status" value="1"/>
</dbReference>
<dbReference type="PROSITE" id="PS50112">
    <property type="entry name" value="PAS"/>
    <property type="match status" value="6"/>
</dbReference>
<dbReference type="CDD" id="cd00130">
    <property type="entry name" value="PAS"/>
    <property type="match status" value="6"/>
</dbReference>
<reference evidence="10 11" key="1">
    <citation type="journal article" date="2020" name="G3 (Bethesda)">
        <title>Improved Reference Genome for Cyclotella cryptica CCMP332, a Model for Cell Wall Morphogenesis, Salinity Adaptation, and Lipid Production in Diatoms (Bacillariophyta).</title>
        <authorList>
            <person name="Roberts W.R."/>
            <person name="Downey K.M."/>
            <person name="Ruck E.C."/>
            <person name="Traller J.C."/>
            <person name="Alverson A.J."/>
        </authorList>
    </citation>
    <scope>NUCLEOTIDE SEQUENCE [LARGE SCALE GENOMIC DNA]</scope>
    <source>
        <strain evidence="10 11">CCMP332</strain>
    </source>
</reference>
<dbReference type="PROSITE" id="PS50113">
    <property type="entry name" value="PAC"/>
    <property type="match status" value="2"/>
</dbReference>
<proteinExistence type="inferred from homology"/>
<dbReference type="Pfam" id="PF00989">
    <property type="entry name" value="PAS"/>
    <property type="match status" value="3"/>
</dbReference>
<dbReference type="EMBL" id="JABMIG020000176">
    <property type="protein sequence ID" value="KAL3787347.1"/>
    <property type="molecule type" value="Genomic_DNA"/>
</dbReference>
<dbReference type="Gene3D" id="3.30.450.20">
    <property type="entry name" value="PAS domain"/>
    <property type="match status" value="6"/>
</dbReference>
<dbReference type="InterPro" id="IPR018297">
    <property type="entry name" value="A/G_cyclase_CS"/>
</dbReference>
<dbReference type="GO" id="GO:0005524">
    <property type="term" value="F:ATP binding"/>
    <property type="evidence" value="ECO:0007669"/>
    <property type="project" value="UniProtKB-KW"/>
</dbReference>
<keyword evidence="2" id="KW-0547">Nucleotide-binding</keyword>
<dbReference type="InterPro" id="IPR035965">
    <property type="entry name" value="PAS-like_dom_sf"/>
</dbReference>
<feature type="domain" description="PAS" evidence="7">
    <location>
        <begin position="270"/>
        <end position="340"/>
    </location>
</feature>
<dbReference type="FunFam" id="3.30.450.20:FF:000060">
    <property type="entry name" value="Sensor protein FixL"/>
    <property type="match status" value="5"/>
</dbReference>
<evidence type="ECO:0000256" key="5">
    <source>
        <dbReference type="ARBA" id="ARBA00023239"/>
    </source>
</evidence>
<accession>A0ABD3PHI6</accession>
<dbReference type="InterPro" id="IPR000014">
    <property type="entry name" value="PAS"/>
</dbReference>
<keyword evidence="4" id="KW-0067">ATP-binding</keyword>
<organism evidence="10 11">
    <name type="scientific">Cyclotella cryptica</name>
    <dbReference type="NCBI Taxonomy" id="29204"/>
    <lineage>
        <taxon>Eukaryota</taxon>
        <taxon>Sar</taxon>
        <taxon>Stramenopiles</taxon>
        <taxon>Ochrophyta</taxon>
        <taxon>Bacillariophyta</taxon>
        <taxon>Coscinodiscophyceae</taxon>
        <taxon>Thalassiosirophycidae</taxon>
        <taxon>Stephanodiscales</taxon>
        <taxon>Stephanodiscaceae</taxon>
        <taxon>Cyclotella</taxon>
    </lineage>
</organism>
<dbReference type="InterPro" id="IPR029787">
    <property type="entry name" value="Nucleotide_cyclase"/>
</dbReference>
<dbReference type="PANTHER" id="PTHR31600:SF2">
    <property type="entry name" value="GAMETE ENRICHED GENE 10 PROTEIN-RELATED"/>
    <property type="match status" value="1"/>
</dbReference>
<dbReference type="PROSITE" id="PS00452">
    <property type="entry name" value="GUANYLATE_CYCLASE_1"/>
    <property type="match status" value="1"/>
</dbReference>
<dbReference type="InterPro" id="IPR052994">
    <property type="entry name" value="Tiny_macrocysts_regulators"/>
</dbReference>
<dbReference type="Pfam" id="PF00211">
    <property type="entry name" value="Guanylate_cyc"/>
    <property type="match status" value="1"/>
</dbReference>
<evidence type="ECO:0000259" key="7">
    <source>
        <dbReference type="PROSITE" id="PS50112"/>
    </source>
</evidence>
<dbReference type="GO" id="GO:0016829">
    <property type="term" value="F:lyase activity"/>
    <property type="evidence" value="ECO:0007669"/>
    <property type="project" value="UniProtKB-KW"/>
</dbReference>
<evidence type="ECO:0000256" key="1">
    <source>
        <dbReference type="ARBA" id="ARBA00022679"/>
    </source>
</evidence>
<feature type="domain" description="Guanylate cyclase" evidence="9">
    <location>
        <begin position="972"/>
        <end position="1116"/>
    </location>
</feature>
<keyword evidence="3" id="KW-0418">Kinase</keyword>
<feature type="domain" description="PAS" evidence="7">
    <location>
        <begin position="541"/>
        <end position="611"/>
    </location>
</feature>
<feature type="domain" description="PAC" evidence="8">
    <location>
        <begin position="217"/>
        <end position="269"/>
    </location>
</feature>
<evidence type="ECO:0000313" key="10">
    <source>
        <dbReference type="EMBL" id="KAL3787347.1"/>
    </source>
</evidence>
<dbReference type="InterPro" id="IPR013767">
    <property type="entry name" value="PAS_fold"/>
</dbReference>
<dbReference type="InterPro" id="IPR000700">
    <property type="entry name" value="PAS-assoc_C"/>
</dbReference>
<protein>
    <recommendedName>
        <fullName evidence="12">Adenylate cyclase</fullName>
    </recommendedName>
</protein>
<feature type="domain" description="PAS" evidence="7">
    <location>
        <begin position="140"/>
        <end position="191"/>
    </location>
</feature>
<feature type="domain" description="PAS" evidence="7">
    <location>
        <begin position="414"/>
        <end position="485"/>
    </location>
</feature>
<evidence type="ECO:0000259" key="9">
    <source>
        <dbReference type="PROSITE" id="PS50125"/>
    </source>
</evidence>
<comment type="caution">
    <text evidence="10">The sequence shown here is derived from an EMBL/GenBank/DDBJ whole genome shotgun (WGS) entry which is preliminary data.</text>
</comment>
<keyword evidence="5 6" id="KW-0456">Lyase</keyword>
<dbReference type="CDD" id="cd07302">
    <property type="entry name" value="CHD"/>
    <property type="match status" value="1"/>
</dbReference>
<feature type="domain" description="PAS" evidence="7">
    <location>
        <begin position="818"/>
        <end position="882"/>
    </location>
</feature>
<dbReference type="SUPFAM" id="SSF55073">
    <property type="entry name" value="Nucleotide cyclase"/>
    <property type="match status" value="1"/>
</dbReference>
<keyword evidence="1" id="KW-0808">Transferase</keyword>
<dbReference type="GO" id="GO:0016301">
    <property type="term" value="F:kinase activity"/>
    <property type="evidence" value="ECO:0007669"/>
    <property type="project" value="UniProtKB-KW"/>
</dbReference>
<dbReference type="AlphaFoldDB" id="A0ABD3PHI6"/>
<dbReference type="PROSITE" id="PS50125">
    <property type="entry name" value="GUANYLATE_CYCLASE_2"/>
    <property type="match status" value="1"/>
</dbReference>
<evidence type="ECO:0008006" key="12">
    <source>
        <dbReference type="Google" id="ProtNLM"/>
    </source>
</evidence>
<evidence type="ECO:0000259" key="8">
    <source>
        <dbReference type="PROSITE" id="PS50113"/>
    </source>
</evidence>